<dbReference type="RefSeq" id="WP_081970266.1">
    <property type="nucleotide sequence ID" value="NZ_CP073767.1"/>
</dbReference>
<evidence type="ECO:0000259" key="1">
    <source>
        <dbReference type="Pfam" id="PF03033"/>
    </source>
</evidence>
<sequence length="422" mass="44843">MFGLRLVLVTLGSRGDVDPFLALAGALIARGHQVRLVTQPDLAAGADGVELYRIDLGPTGDLLDLPAAKRLLRRPFDPRAIRQLMDALEPGFEMLYRATVSAVADADAVVCHPMTFPALDVAQHAGVPAVHLHHVPAIPTGRFPSPSAHRVSGNYGAIGNRLTYAVERRLAWRLTAPVMNRLRDSVLRRPPLSASAALALHQRRVGAVAAVSPRVLPRPADWPDDVVVSGYLQTRPGTVSPLDPDTRRFLDSGPPPVFVTLGSTPVPDAAAVARTVVAAASLSGHRLVVQDGTAKLGRGVTGENVHAVEAIDYAALLPRVAAVVHHGGAGTLAQILRHGLPSLALPSFADQFFWAHRIRSAGVGPRPLPLRRLTTTRLAGLLDELMTTGRYADRAAEIGTAIRREDGPAAAAAAIEAFLVRR</sequence>
<dbReference type="AlphaFoldDB" id="A0A9Q9MAW5"/>
<dbReference type="InterPro" id="IPR010610">
    <property type="entry name" value="EryCIII-like_C"/>
</dbReference>
<evidence type="ECO:0000259" key="2">
    <source>
        <dbReference type="Pfam" id="PF06722"/>
    </source>
</evidence>
<evidence type="ECO:0000313" key="4">
    <source>
        <dbReference type="Proteomes" id="UP001058003"/>
    </source>
</evidence>
<dbReference type="FunFam" id="3.40.50.2000:FF:000009">
    <property type="entry name" value="Sterol 3-beta-glucosyltransferase UGT80A2"/>
    <property type="match status" value="1"/>
</dbReference>
<keyword evidence="4" id="KW-1185">Reference proteome</keyword>
<evidence type="ECO:0000313" key="3">
    <source>
        <dbReference type="EMBL" id="UWZ52283.1"/>
    </source>
</evidence>
<feature type="domain" description="Glycosyltransferase family 28 N-terminal" evidence="1">
    <location>
        <begin position="7"/>
        <end position="107"/>
    </location>
</feature>
<dbReference type="Gene3D" id="3.40.50.2000">
    <property type="entry name" value="Glycogen Phosphorylase B"/>
    <property type="match status" value="2"/>
</dbReference>
<proteinExistence type="predicted"/>
<dbReference type="Pfam" id="PF03033">
    <property type="entry name" value="Glyco_transf_28"/>
    <property type="match status" value="1"/>
</dbReference>
<gene>
    <name evidence="3" type="ORF">Daura_37320</name>
</gene>
<dbReference type="CDD" id="cd03784">
    <property type="entry name" value="GT1_Gtf-like"/>
    <property type="match status" value="1"/>
</dbReference>
<dbReference type="Proteomes" id="UP001058003">
    <property type="component" value="Chromosome"/>
</dbReference>
<name>A0A9Q9MAW5_9ACTN</name>
<dbReference type="GO" id="GO:0033072">
    <property type="term" value="P:vancomycin biosynthetic process"/>
    <property type="evidence" value="ECO:0007669"/>
    <property type="project" value="UniProtKB-ARBA"/>
</dbReference>
<organism evidence="3 4">
    <name type="scientific">Dactylosporangium aurantiacum</name>
    <dbReference type="NCBI Taxonomy" id="35754"/>
    <lineage>
        <taxon>Bacteria</taxon>
        <taxon>Bacillati</taxon>
        <taxon>Actinomycetota</taxon>
        <taxon>Actinomycetes</taxon>
        <taxon>Micromonosporales</taxon>
        <taxon>Micromonosporaceae</taxon>
        <taxon>Dactylosporangium</taxon>
    </lineage>
</organism>
<dbReference type="InterPro" id="IPR050426">
    <property type="entry name" value="Glycosyltransferase_28"/>
</dbReference>
<dbReference type="GO" id="GO:0016758">
    <property type="term" value="F:hexosyltransferase activity"/>
    <property type="evidence" value="ECO:0007669"/>
    <property type="project" value="InterPro"/>
</dbReference>
<dbReference type="Pfam" id="PF06722">
    <property type="entry name" value="EryCIII-like_C"/>
    <property type="match status" value="1"/>
</dbReference>
<dbReference type="KEGG" id="daur:Daura_37320"/>
<dbReference type="EMBL" id="CP073767">
    <property type="protein sequence ID" value="UWZ52283.1"/>
    <property type="molecule type" value="Genomic_DNA"/>
</dbReference>
<dbReference type="GO" id="GO:0008194">
    <property type="term" value="F:UDP-glycosyltransferase activity"/>
    <property type="evidence" value="ECO:0007669"/>
    <property type="project" value="InterPro"/>
</dbReference>
<reference evidence="3" key="1">
    <citation type="submission" date="2021-04" db="EMBL/GenBank/DDBJ databases">
        <title>Dactylosporangium aurantiacum NRRL B-8018 full assembly.</title>
        <authorList>
            <person name="Hartkoorn R.C."/>
            <person name="Beaudoing E."/>
            <person name="Hot D."/>
        </authorList>
    </citation>
    <scope>NUCLEOTIDE SEQUENCE</scope>
    <source>
        <strain evidence="3">NRRL B-8018</strain>
    </source>
</reference>
<accession>A0A9Q9MAW5</accession>
<dbReference type="PANTHER" id="PTHR48050">
    <property type="entry name" value="STEROL 3-BETA-GLUCOSYLTRANSFERASE"/>
    <property type="match status" value="1"/>
</dbReference>
<dbReference type="InterPro" id="IPR002213">
    <property type="entry name" value="UDP_glucos_trans"/>
</dbReference>
<dbReference type="OrthoDB" id="3253247at2"/>
<dbReference type="SUPFAM" id="SSF53756">
    <property type="entry name" value="UDP-Glycosyltransferase/glycogen phosphorylase"/>
    <property type="match status" value="1"/>
</dbReference>
<dbReference type="InterPro" id="IPR004276">
    <property type="entry name" value="GlycoTrans_28_N"/>
</dbReference>
<protein>
    <submittedName>
        <fullName evidence="3">Glycosyltransferase family 1 protein</fullName>
    </submittedName>
</protein>
<feature type="domain" description="Erythromycin biosynthesis protein CIII-like C-terminal" evidence="2">
    <location>
        <begin position="291"/>
        <end position="410"/>
    </location>
</feature>
<dbReference type="GO" id="GO:0005975">
    <property type="term" value="P:carbohydrate metabolic process"/>
    <property type="evidence" value="ECO:0007669"/>
    <property type="project" value="InterPro"/>
</dbReference>
<dbReference type="PANTHER" id="PTHR48050:SF13">
    <property type="entry name" value="STEROL 3-BETA-GLUCOSYLTRANSFERASE UGT80A2"/>
    <property type="match status" value="1"/>
</dbReference>